<dbReference type="EMBL" id="JAZDWU010000010">
    <property type="protein sequence ID" value="KAK9987966.1"/>
    <property type="molecule type" value="Genomic_DNA"/>
</dbReference>
<proteinExistence type="predicted"/>
<name>A0AAW2BPW1_9ROSI</name>
<sequence>MLVSGKSIFTFPCISKICCLFKIWGLSSTQLAPNNSEERELDAPFLSSGVHVNVNVDSVDHVKELPTPGEGQSWRQPEKRLAKLPQSSGKMAHVNLLAAHRCDSIIANANLDHDSVMADSDSNEYDSDVELGIATTYIQLCIEYVQKYYMKQPMCTSILSGRSYVQEVLEGNP</sequence>
<dbReference type="Proteomes" id="UP001459277">
    <property type="component" value="Unassembled WGS sequence"/>
</dbReference>
<evidence type="ECO:0000313" key="2">
    <source>
        <dbReference type="Proteomes" id="UP001459277"/>
    </source>
</evidence>
<reference evidence="1 2" key="1">
    <citation type="submission" date="2024-01" db="EMBL/GenBank/DDBJ databases">
        <title>A telomere-to-telomere, gap-free genome of sweet tea (Lithocarpus litseifolius).</title>
        <authorList>
            <person name="Zhou J."/>
        </authorList>
    </citation>
    <scope>NUCLEOTIDE SEQUENCE [LARGE SCALE GENOMIC DNA]</scope>
    <source>
        <strain evidence="1">Zhou-2022a</strain>
        <tissue evidence="1">Leaf</tissue>
    </source>
</reference>
<accession>A0AAW2BPW1</accession>
<dbReference type="AlphaFoldDB" id="A0AAW2BPW1"/>
<comment type="caution">
    <text evidence="1">The sequence shown here is derived from an EMBL/GenBank/DDBJ whole genome shotgun (WGS) entry which is preliminary data.</text>
</comment>
<gene>
    <name evidence="1" type="ORF">SO802_028205</name>
</gene>
<keyword evidence="2" id="KW-1185">Reference proteome</keyword>
<evidence type="ECO:0000313" key="1">
    <source>
        <dbReference type="EMBL" id="KAK9987966.1"/>
    </source>
</evidence>
<organism evidence="1 2">
    <name type="scientific">Lithocarpus litseifolius</name>
    <dbReference type="NCBI Taxonomy" id="425828"/>
    <lineage>
        <taxon>Eukaryota</taxon>
        <taxon>Viridiplantae</taxon>
        <taxon>Streptophyta</taxon>
        <taxon>Embryophyta</taxon>
        <taxon>Tracheophyta</taxon>
        <taxon>Spermatophyta</taxon>
        <taxon>Magnoliopsida</taxon>
        <taxon>eudicotyledons</taxon>
        <taxon>Gunneridae</taxon>
        <taxon>Pentapetalae</taxon>
        <taxon>rosids</taxon>
        <taxon>fabids</taxon>
        <taxon>Fagales</taxon>
        <taxon>Fagaceae</taxon>
        <taxon>Lithocarpus</taxon>
    </lineage>
</organism>
<protein>
    <submittedName>
        <fullName evidence="1">Uncharacterized protein</fullName>
    </submittedName>
</protein>